<gene>
    <name evidence="6" type="ORF">ACFODV_03085</name>
</gene>
<keyword evidence="4 6" id="KW-0067">ATP-binding</keyword>
<feature type="domain" description="ABC transporter" evidence="5">
    <location>
        <begin position="22"/>
        <end position="257"/>
    </location>
</feature>
<dbReference type="PANTHER" id="PTHR42788">
    <property type="entry name" value="TAURINE IMPORT ATP-BINDING PROTEIN-RELATED"/>
    <property type="match status" value="1"/>
</dbReference>
<dbReference type="GO" id="GO:0005524">
    <property type="term" value="F:ATP binding"/>
    <property type="evidence" value="ECO:0007669"/>
    <property type="project" value="UniProtKB-KW"/>
</dbReference>
<reference evidence="7" key="1">
    <citation type="journal article" date="2019" name="Int. J. Syst. Evol. Microbiol.">
        <title>The Global Catalogue of Microorganisms (GCM) 10K type strain sequencing project: providing services to taxonomists for standard genome sequencing and annotation.</title>
        <authorList>
            <consortium name="The Broad Institute Genomics Platform"/>
            <consortium name="The Broad Institute Genome Sequencing Center for Infectious Disease"/>
            <person name="Wu L."/>
            <person name="Ma J."/>
        </authorList>
    </citation>
    <scope>NUCLEOTIDE SEQUENCE [LARGE SCALE GENOMIC DNA]</scope>
    <source>
        <strain evidence="7">KCTC 52660</strain>
    </source>
</reference>
<keyword evidence="7" id="KW-1185">Reference proteome</keyword>
<comment type="caution">
    <text evidence="6">The sequence shown here is derived from an EMBL/GenBank/DDBJ whole genome shotgun (WGS) entry which is preliminary data.</text>
</comment>
<keyword evidence="3" id="KW-0547">Nucleotide-binding</keyword>
<evidence type="ECO:0000256" key="1">
    <source>
        <dbReference type="ARBA" id="ARBA00005417"/>
    </source>
</evidence>
<sequence>MTATATLDRNTAAPPGAATPFVAFDRVSLAYDDSGNAIEEISLAIDEGEFVAFVGPSGCGKSTFMKLCTGLNAPSAGSVRVDGEPVSGPLKICGMAFQSSNLLPWRTTLDNVLLPLEIVKPYRSQFRRRRAEFEGWARELLSTVGLAGYEDQYPWQLSGGMQQRASICRALIHRPRLLMLDEPFAALDAFTREELWCVLRDLWEAQRFTVVLVTHDLREAAFLADTVYVMSRRPGRILERRRIDFPRPRDLGMTFETPFTTLVQELRSRIGEIHGS</sequence>
<dbReference type="PROSITE" id="PS00211">
    <property type="entry name" value="ABC_TRANSPORTER_1"/>
    <property type="match status" value="1"/>
</dbReference>
<dbReference type="RefSeq" id="WP_379754501.1">
    <property type="nucleotide sequence ID" value="NZ_JBHRSQ010000007.1"/>
</dbReference>
<evidence type="ECO:0000256" key="2">
    <source>
        <dbReference type="ARBA" id="ARBA00022448"/>
    </source>
</evidence>
<evidence type="ECO:0000259" key="5">
    <source>
        <dbReference type="PROSITE" id="PS50893"/>
    </source>
</evidence>
<proteinExistence type="inferred from homology"/>
<organism evidence="6 7">
    <name type="scientific">Halomonas tibetensis</name>
    <dbReference type="NCBI Taxonomy" id="2259590"/>
    <lineage>
        <taxon>Bacteria</taxon>
        <taxon>Pseudomonadati</taxon>
        <taxon>Pseudomonadota</taxon>
        <taxon>Gammaproteobacteria</taxon>
        <taxon>Oceanospirillales</taxon>
        <taxon>Halomonadaceae</taxon>
        <taxon>Halomonas</taxon>
    </lineage>
</organism>
<dbReference type="PROSITE" id="PS50893">
    <property type="entry name" value="ABC_TRANSPORTER_2"/>
    <property type="match status" value="1"/>
</dbReference>
<dbReference type="InterPro" id="IPR003593">
    <property type="entry name" value="AAA+_ATPase"/>
</dbReference>
<dbReference type="Proteomes" id="UP001595386">
    <property type="component" value="Unassembled WGS sequence"/>
</dbReference>
<dbReference type="Pfam" id="PF00005">
    <property type="entry name" value="ABC_tran"/>
    <property type="match status" value="1"/>
</dbReference>
<keyword evidence="2" id="KW-0813">Transport</keyword>
<evidence type="ECO:0000256" key="3">
    <source>
        <dbReference type="ARBA" id="ARBA00022741"/>
    </source>
</evidence>
<evidence type="ECO:0000313" key="7">
    <source>
        <dbReference type="Proteomes" id="UP001595386"/>
    </source>
</evidence>
<dbReference type="CDD" id="cd03293">
    <property type="entry name" value="ABC_NrtD_SsuB_transporters"/>
    <property type="match status" value="1"/>
</dbReference>
<dbReference type="SMART" id="SM00382">
    <property type="entry name" value="AAA"/>
    <property type="match status" value="1"/>
</dbReference>
<evidence type="ECO:0000256" key="4">
    <source>
        <dbReference type="ARBA" id="ARBA00022840"/>
    </source>
</evidence>
<dbReference type="PANTHER" id="PTHR42788:SF13">
    <property type="entry name" value="ALIPHATIC SULFONATES IMPORT ATP-BINDING PROTEIN SSUB"/>
    <property type="match status" value="1"/>
</dbReference>
<dbReference type="Gene3D" id="3.40.50.300">
    <property type="entry name" value="P-loop containing nucleotide triphosphate hydrolases"/>
    <property type="match status" value="1"/>
</dbReference>
<accession>A0ABV7B3C2</accession>
<name>A0ABV7B3C2_9GAMM</name>
<dbReference type="SUPFAM" id="SSF52540">
    <property type="entry name" value="P-loop containing nucleoside triphosphate hydrolases"/>
    <property type="match status" value="1"/>
</dbReference>
<comment type="similarity">
    <text evidence="1">Belongs to the ABC transporter superfamily.</text>
</comment>
<evidence type="ECO:0000313" key="6">
    <source>
        <dbReference type="EMBL" id="MFC2991014.1"/>
    </source>
</evidence>
<dbReference type="EMBL" id="JBHRSQ010000007">
    <property type="protein sequence ID" value="MFC2991014.1"/>
    <property type="molecule type" value="Genomic_DNA"/>
</dbReference>
<dbReference type="InterPro" id="IPR027417">
    <property type="entry name" value="P-loop_NTPase"/>
</dbReference>
<protein>
    <submittedName>
        <fullName evidence="6">ABC transporter ATP-binding protein</fullName>
    </submittedName>
</protein>
<dbReference type="InterPro" id="IPR003439">
    <property type="entry name" value="ABC_transporter-like_ATP-bd"/>
</dbReference>
<dbReference type="InterPro" id="IPR050166">
    <property type="entry name" value="ABC_transporter_ATP-bind"/>
</dbReference>
<dbReference type="InterPro" id="IPR017871">
    <property type="entry name" value="ABC_transporter-like_CS"/>
</dbReference>